<proteinExistence type="predicted"/>
<dbReference type="Proteomes" id="UP000694388">
    <property type="component" value="Unplaced"/>
</dbReference>
<protein>
    <submittedName>
        <fullName evidence="1">Uncharacterized protein</fullName>
    </submittedName>
</protein>
<name>A0A8C4Q7A3_EPTBU</name>
<evidence type="ECO:0000313" key="1">
    <source>
        <dbReference type="Ensembl" id="ENSEBUP00000010763.1"/>
    </source>
</evidence>
<organism evidence="1 2">
    <name type="scientific">Eptatretus burgeri</name>
    <name type="common">Inshore hagfish</name>
    <dbReference type="NCBI Taxonomy" id="7764"/>
    <lineage>
        <taxon>Eukaryota</taxon>
        <taxon>Metazoa</taxon>
        <taxon>Chordata</taxon>
        <taxon>Craniata</taxon>
        <taxon>Vertebrata</taxon>
        <taxon>Cyclostomata</taxon>
        <taxon>Myxini</taxon>
        <taxon>Myxiniformes</taxon>
        <taxon>Myxinidae</taxon>
        <taxon>Eptatretinae</taxon>
        <taxon>Eptatretus</taxon>
    </lineage>
</organism>
<evidence type="ECO:0000313" key="2">
    <source>
        <dbReference type="Proteomes" id="UP000694388"/>
    </source>
</evidence>
<dbReference type="AlphaFoldDB" id="A0A8C4Q7A3"/>
<keyword evidence="2" id="KW-1185">Reference proteome</keyword>
<sequence>MEPVGSHYDKEQRKVMTLCEEINRFDTSARSESAAPVGRHYGINELTVVPVPQTAKVSFKSHDHHIERMEKALNVWNEDQTEKDAFEWNGVWQ</sequence>
<dbReference type="Ensembl" id="ENSEBUT00000011316.1">
    <property type="protein sequence ID" value="ENSEBUP00000010763.1"/>
    <property type="gene ID" value="ENSEBUG00000006916.1"/>
</dbReference>
<accession>A0A8C4Q7A3</accession>
<reference evidence="1" key="2">
    <citation type="submission" date="2025-09" db="UniProtKB">
        <authorList>
            <consortium name="Ensembl"/>
        </authorList>
    </citation>
    <scope>IDENTIFICATION</scope>
</reference>
<reference evidence="1" key="1">
    <citation type="submission" date="2025-08" db="UniProtKB">
        <authorList>
            <consortium name="Ensembl"/>
        </authorList>
    </citation>
    <scope>IDENTIFICATION</scope>
</reference>